<dbReference type="CDD" id="cd00093">
    <property type="entry name" value="HTH_XRE"/>
    <property type="match status" value="1"/>
</dbReference>
<dbReference type="InterPro" id="IPR001387">
    <property type="entry name" value="Cro/C1-type_HTH"/>
</dbReference>
<geneLocation type="plasmid" evidence="2 3">
    <name>unnamed1</name>
</geneLocation>
<dbReference type="SMART" id="SM00530">
    <property type="entry name" value="HTH_XRE"/>
    <property type="match status" value="1"/>
</dbReference>
<name>A0ABY8IMS9_9HYPH</name>
<reference evidence="2 3" key="2">
    <citation type="journal article" date="2023" name="MicrobiologyOpen">
        <title>Genomics of the tumorigenes clade of the family Rhizobiaceae and description of Rhizobium rhododendri sp. nov.</title>
        <authorList>
            <person name="Kuzmanovic N."/>
            <person name="diCenzo G.C."/>
            <person name="Bunk B."/>
            <person name="Sproeer C."/>
            <person name="Fruehling A."/>
            <person name="Neumann-Schaal M."/>
            <person name="Overmann J."/>
            <person name="Smalla K."/>
        </authorList>
    </citation>
    <scope>NUCLEOTIDE SEQUENCE [LARGE SCALE GENOMIC DNA]</scope>
    <source>
        <strain evidence="3">rho-6.2</strain>
        <plasmid evidence="2 3">unnamed1</plasmid>
    </source>
</reference>
<dbReference type="SUPFAM" id="SSF47413">
    <property type="entry name" value="lambda repressor-like DNA-binding domains"/>
    <property type="match status" value="1"/>
</dbReference>
<keyword evidence="3" id="KW-1185">Reference proteome</keyword>
<dbReference type="Pfam" id="PF13443">
    <property type="entry name" value="HTH_26"/>
    <property type="match status" value="1"/>
</dbReference>
<dbReference type="PROSITE" id="PS50943">
    <property type="entry name" value="HTH_CROC1"/>
    <property type="match status" value="1"/>
</dbReference>
<evidence type="ECO:0000259" key="1">
    <source>
        <dbReference type="PROSITE" id="PS50943"/>
    </source>
</evidence>
<protein>
    <submittedName>
        <fullName evidence="2">Helix-turn-helix transcriptional regulator</fullName>
    </submittedName>
</protein>
<dbReference type="Proteomes" id="UP000318939">
    <property type="component" value="Plasmid unnamed1"/>
</dbReference>
<proteinExistence type="predicted"/>
<organism evidence="2 3">
    <name type="scientific">Rhizobium rhododendri</name>
    <dbReference type="NCBI Taxonomy" id="2506430"/>
    <lineage>
        <taxon>Bacteria</taxon>
        <taxon>Pseudomonadati</taxon>
        <taxon>Pseudomonadota</taxon>
        <taxon>Alphaproteobacteria</taxon>
        <taxon>Hyphomicrobiales</taxon>
        <taxon>Rhizobiaceae</taxon>
        <taxon>Rhizobium/Agrobacterium group</taxon>
        <taxon>Rhizobium</taxon>
    </lineage>
</organism>
<evidence type="ECO:0000313" key="3">
    <source>
        <dbReference type="Proteomes" id="UP000318939"/>
    </source>
</evidence>
<dbReference type="RefSeq" id="WP_142831925.1">
    <property type="nucleotide sequence ID" value="NZ_CP117268.1"/>
</dbReference>
<accession>A0ABY8IMS9</accession>
<reference evidence="2 3" key="1">
    <citation type="journal article" date="2019" name="Phytopathology">
        <title>A Novel Group of Rhizobium tumorigenes-Like Agrobacteria Associated with Crown Gall Disease of Rhododendron and Blueberry.</title>
        <authorList>
            <person name="Kuzmanovic N."/>
            <person name="Behrens P."/>
            <person name="Idczak E."/>
            <person name="Wagner S."/>
            <person name="Gotz M."/>
            <person name="Sproer C."/>
            <person name="Bunk B."/>
            <person name="Overmann J."/>
            <person name="Smalla K."/>
        </authorList>
    </citation>
    <scope>NUCLEOTIDE SEQUENCE [LARGE SCALE GENOMIC DNA]</scope>
    <source>
        <strain evidence="3">rho-6.2</strain>
    </source>
</reference>
<evidence type="ECO:0000313" key="2">
    <source>
        <dbReference type="EMBL" id="WFS25004.1"/>
    </source>
</evidence>
<sequence length="113" mass="12845">MPRLKGDASNDRQDVPRLTSLSFQERLAIGLDRLKSERGLTNKELGEQLGVSEAYMSQVTRGMRDVKLTTLDKMTREWNVTIEDLFTVTDDDLARIAAKKARRSKRKPPKPVS</sequence>
<dbReference type="Gene3D" id="1.10.260.40">
    <property type="entry name" value="lambda repressor-like DNA-binding domains"/>
    <property type="match status" value="1"/>
</dbReference>
<dbReference type="EMBL" id="CP117268">
    <property type="protein sequence ID" value="WFS25004.1"/>
    <property type="molecule type" value="Genomic_DNA"/>
</dbReference>
<gene>
    <name evidence="2" type="ORF">PR018_22195</name>
</gene>
<dbReference type="InterPro" id="IPR010982">
    <property type="entry name" value="Lambda_DNA-bd_dom_sf"/>
</dbReference>
<feature type="domain" description="HTH cro/C1-type" evidence="1">
    <location>
        <begin position="31"/>
        <end position="85"/>
    </location>
</feature>
<keyword evidence="2" id="KW-0614">Plasmid</keyword>